<dbReference type="SUPFAM" id="SSF54909">
    <property type="entry name" value="Dimeric alpha+beta barrel"/>
    <property type="match status" value="1"/>
</dbReference>
<evidence type="ECO:0008006" key="3">
    <source>
        <dbReference type="Google" id="ProtNLM"/>
    </source>
</evidence>
<comment type="caution">
    <text evidence="1">The sequence shown here is derived from an EMBL/GenBank/DDBJ whole genome shotgun (WGS) entry which is preliminary data.</text>
</comment>
<reference evidence="2" key="1">
    <citation type="journal article" date="2019" name="Int. J. Syst. Evol. Microbiol.">
        <title>The Global Catalogue of Microorganisms (GCM) 10K type strain sequencing project: providing services to taxonomists for standard genome sequencing and annotation.</title>
        <authorList>
            <consortium name="The Broad Institute Genomics Platform"/>
            <consortium name="The Broad Institute Genome Sequencing Center for Infectious Disease"/>
            <person name="Wu L."/>
            <person name="Ma J."/>
        </authorList>
    </citation>
    <scope>NUCLEOTIDE SEQUENCE [LARGE SCALE GENOMIC DNA]</scope>
    <source>
        <strain evidence="2">CCUG 50873</strain>
    </source>
</reference>
<accession>A0ABW3G7D7</accession>
<evidence type="ECO:0000313" key="2">
    <source>
        <dbReference type="Proteomes" id="UP001597068"/>
    </source>
</evidence>
<protein>
    <recommendedName>
        <fullName evidence="3">DUF3291 domain-containing protein</fullName>
    </recommendedName>
</protein>
<organism evidence="1 2">
    <name type="scientific">Williamsia deligens</name>
    <dbReference type="NCBI Taxonomy" id="321325"/>
    <lineage>
        <taxon>Bacteria</taxon>
        <taxon>Bacillati</taxon>
        <taxon>Actinomycetota</taxon>
        <taxon>Actinomycetes</taxon>
        <taxon>Mycobacteriales</taxon>
        <taxon>Nocardiaceae</taxon>
        <taxon>Williamsia</taxon>
    </lineage>
</organism>
<dbReference type="Proteomes" id="UP001597068">
    <property type="component" value="Unassembled WGS sequence"/>
</dbReference>
<proteinExistence type="predicted"/>
<evidence type="ECO:0000313" key="1">
    <source>
        <dbReference type="EMBL" id="MFD0926043.1"/>
    </source>
</evidence>
<dbReference type="RefSeq" id="WP_253646051.1">
    <property type="nucleotide sequence ID" value="NZ_BAAAMO010000002.1"/>
</dbReference>
<keyword evidence="2" id="KW-1185">Reference proteome</keyword>
<sequence>MPTLPWAPGSARTGLDRGEVVVMASRFELTSYRDVPAFFLAALRVHQQVRRADGAIGVSLVARPLHRTFFTVSSWTEREAVTAMIRCEPHRSVMTTFRECTADSAFVFWTAPADVRPDWADAYRRLGCDVRGKAPRPTS</sequence>
<gene>
    <name evidence="1" type="ORF">ACFQ04_09865</name>
</gene>
<name>A0ABW3G7D7_9NOCA</name>
<dbReference type="EMBL" id="JBHTIL010000001">
    <property type="protein sequence ID" value="MFD0926043.1"/>
    <property type="molecule type" value="Genomic_DNA"/>
</dbReference>
<dbReference type="InterPro" id="IPR011008">
    <property type="entry name" value="Dimeric_a/b-barrel"/>
</dbReference>